<reference evidence="7" key="1">
    <citation type="submission" date="2022-11" db="EMBL/GenBank/DDBJ databases">
        <authorList>
            <person name="Kikuchi T."/>
        </authorList>
    </citation>
    <scope>NUCLEOTIDE SEQUENCE</scope>
    <source>
        <strain evidence="7">PS1010</strain>
    </source>
</reference>
<evidence type="ECO:0000259" key="6">
    <source>
        <dbReference type="PROSITE" id="PS50002"/>
    </source>
</evidence>
<dbReference type="Pfam" id="PF00017">
    <property type="entry name" value="SH2"/>
    <property type="match status" value="1"/>
</dbReference>
<dbReference type="AlphaFoldDB" id="A0A9P1MTX1"/>
<dbReference type="SUPFAM" id="SSF50044">
    <property type="entry name" value="SH3-domain"/>
    <property type="match status" value="1"/>
</dbReference>
<proteinExistence type="predicted"/>
<organism evidence="7 8">
    <name type="scientific">Caenorhabditis angaria</name>
    <dbReference type="NCBI Taxonomy" id="860376"/>
    <lineage>
        <taxon>Eukaryota</taxon>
        <taxon>Metazoa</taxon>
        <taxon>Ecdysozoa</taxon>
        <taxon>Nematoda</taxon>
        <taxon>Chromadorea</taxon>
        <taxon>Rhabditida</taxon>
        <taxon>Rhabditina</taxon>
        <taxon>Rhabditomorpha</taxon>
        <taxon>Rhabditoidea</taxon>
        <taxon>Rhabditidae</taxon>
        <taxon>Peloderinae</taxon>
        <taxon>Caenorhabditis</taxon>
    </lineage>
</organism>
<dbReference type="GO" id="GO:0007167">
    <property type="term" value="P:enzyme-linked receptor protein signaling pathway"/>
    <property type="evidence" value="ECO:0007669"/>
    <property type="project" value="TreeGrafter"/>
</dbReference>
<keyword evidence="1 4" id="KW-0728">SH3 domain</keyword>
<accession>A0A9P1MTX1</accession>
<dbReference type="SMART" id="SM00326">
    <property type="entry name" value="SH3"/>
    <property type="match status" value="1"/>
</dbReference>
<dbReference type="InterPro" id="IPR001452">
    <property type="entry name" value="SH3_domain"/>
</dbReference>
<dbReference type="SMART" id="SM00252">
    <property type="entry name" value="SH2"/>
    <property type="match status" value="1"/>
</dbReference>
<dbReference type="PANTHER" id="PTHR19969:SF5">
    <property type="entry name" value="CRK-LIKE PROTEIN"/>
    <property type="match status" value="1"/>
</dbReference>
<dbReference type="CDD" id="cd00173">
    <property type="entry name" value="SH2"/>
    <property type="match status" value="1"/>
</dbReference>
<dbReference type="PANTHER" id="PTHR19969">
    <property type="entry name" value="SH2-SH3 ADAPTOR PROTEIN-RELATED"/>
    <property type="match status" value="1"/>
</dbReference>
<feature type="domain" description="SH3" evidence="6">
    <location>
        <begin position="131"/>
        <end position="192"/>
    </location>
</feature>
<dbReference type="Gene3D" id="3.30.505.10">
    <property type="entry name" value="SH2 domain"/>
    <property type="match status" value="1"/>
</dbReference>
<dbReference type="GO" id="GO:0005737">
    <property type="term" value="C:cytoplasm"/>
    <property type="evidence" value="ECO:0007669"/>
    <property type="project" value="TreeGrafter"/>
</dbReference>
<dbReference type="Proteomes" id="UP001152747">
    <property type="component" value="Unassembled WGS sequence"/>
</dbReference>
<dbReference type="SUPFAM" id="SSF55550">
    <property type="entry name" value="SH2 domain"/>
    <property type="match status" value="1"/>
</dbReference>
<dbReference type="InterPro" id="IPR051184">
    <property type="entry name" value="Tyrosine-phos_adapter"/>
</dbReference>
<protein>
    <submittedName>
        <fullName evidence="7">Uncharacterized protein</fullName>
    </submittedName>
</protein>
<dbReference type="SUPFAM" id="SSF48350">
    <property type="entry name" value="GTPase activation domain, GAP"/>
    <property type="match status" value="1"/>
</dbReference>
<dbReference type="Gene3D" id="2.30.30.40">
    <property type="entry name" value="SH3 Domains"/>
    <property type="match status" value="1"/>
</dbReference>
<dbReference type="Pfam" id="PF00018">
    <property type="entry name" value="SH3_1"/>
    <property type="match status" value="1"/>
</dbReference>
<keyword evidence="2 3" id="KW-0727">SH2 domain</keyword>
<dbReference type="GO" id="GO:0035591">
    <property type="term" value="F:signaling adaptor activity"/>
    <property type="evidence" value="ECO:0007669"/>
    <property type="project" value="TreeGrafter"/>
</dbReference>
<dbReference type="InterPro" id="IPR008936">
    <property type="entry name" value="Rho_GTPase_activation_prot"/>
</dbReference>
<dbReference type="InterPro" id="IPR000980">
    <property type="entry name" value="SH2"/>
</dbReference>
<gene>
    <name evidence="7" type="ORF">CAMP_LOCUS1363</name>
</gene>
<comment type="caution">
    <text evidence="7">The sequence shown here is derived from an EMBL/GenBank/DDBJ whole genome shotgun (WGS) entry which is preliminary data.</text>
</comment>
<evidence type="ECO:0000256" key="4">
    <source>
        <dbReference type="PROSITE-ProRule" id="PRU00192"/>
    </source>
</evidence>
<dbReference type="CDD" id="cd04519">
    <property type="entry name" value="RasGAP"/>
    <property type="match status" value="1"/>
</dbReference>
<dbReference type="CDD" id="cd00174">
    <property type="entry name" value="SH3"/>
    <property type="match status" value="1"/>
</dbReference>
<dbReference type="InterPro" id="IPR036028">
    <property type="entry name" value="SH3-like_dom_sf"/>
</dbReference>
<evidence type="ECO:0000256" key="1">
    <source>
        <dbReference type="ARBA" id="ARBA00022443"/>
    </source>
</evidence>
<keyword evidence="8" id="KW-1185">Reference proteome</keyword>
<dbReference type="PROSITE" id="PS50002">
    <property type="entry name" value="SH3"/>
    <property type="match status" value="1"/>
</dbReference>
<name>A0A9P1MTX1_9PELO</name>
<dbReference type="InterPro" id="IPR036860">
    <property type="entry name" value="SH2_dom_sf"/>
</dbReference>
<feature type="domain" description="SH2" evidence="5">
    <location>
        <begin position="38"/>
        <end position="128"/>
    </location>
</feature>
<evidence type="ECO:0000313" key="8">
    <source>
        <dbReference type="Proteomes" id="UP001152747"/>
    </source>
</evidence>
<dbReference type="GO" id="GO:0016477">
    <property type="term" value="P:cell migration"/>
    <property type="evidence" value="ECO:0007669"/>
    <property type="project" value="TreeGrafter"/>
</dbReference>
<evidence type="ECO:0000259" key="5">
    <source>
        <dbReference type="PROSITE" id="PS50001"/>
    </source>
</evidence>
<sequence length="898" mass="100759">MSQNCSSENSTPNCSSDGPFICQSYLSQPSEIPSNDCWYHGELEENGANRLLKGSQTGTFLVRRNGKTRYYLSIIDSEHNIKHLPIRQINSVFFFEGKKFGQLHDIVSIYKHAKFPFRKDDNVTIYPTQEYLGMKYICIRTFEAEDVNDLNAEPGDILSVSETDDITWFIGRNEKNGSIGMVPSEYIEPLVIEVETMFEVRYFHDTDLTDSVKFQQLVEKFLIVGSPSRGFNVAGRTFRTIGNVINRYCERSISGGVRLTHAIFEDVKQKPISTLQKKKTRRVFRGVSIDTSILVPTASTSSSSFLSPAPSSSPDNIISSSTTNNIIGNTSNTDTKIMFDHFNEEDYNDNLETLSTIIATSSALRKSREDKSWKECWLSLSDLSCGSSQLAIFDSMGSKRRQLIDLSACTLFWLDETVFGVDGCVYISANYPQQAPIFLCFRPYSAFLKWIRLIRLRTIFQDVPPSMSQSTISYNEPISQMSILCVEVEKYRSDTLKSDMLYSANVLLNGIKICSSNSFAPTNNKNSTDLPVVIIDSKFVLPCIPTCNTSVQLAIVGHSSSTNKRGRPCGVSSPITLSDSSSTSSIHHIPPADIGFTFRAEKHRFPILQQERYRPLLDAIRDLPTELFQWPSQVLPQQHKIFLYSCISHLYTMDPLNMSNVFRRIISDVLISSTPEDVFRKDSMATGIVTQVLRHLFKTPFDEFLTENASFVQACKNQNIEQAVELLVNFVDQRLLTIPLACRLLAVCAECAKTRFIDEPHVIKRTLSALLILRVLNPIIFTTLNNGGIGSQVAKLVQTCANSAASQTCAEQLTETAATIRRAFDRIIILSDQKEDVIITDNDGFSMSSEWLSSIAHLIGFSLNLKSSAITNNGEQLTQEDVHNTLPLAVLELVRLHQ</sequence>
<dbReference type="PROSITE" id="PS50001">
    <property type="entry name" value="SH2"/>
    <property type="match status" value="1"/>
</dbReference>
<evidence type="ECO:0000256" key="3">
    <source>
        <dbReference type="PROSITE-ProRule" id="PRU00191"/>
    </source>
</evidence>
<evidence type="ECO:0000256" key="2">
    <source>
        <dbReference type="ARBA" id="ARBA00022999"/>
    </source>
</evidence>
<dbReference type="GO" id="GO:0030971">
    <property type="term" value="F:receptor tyrosine kinase binding"/>
    <property type="evidence" value="ECO:0007669"/>
    <property type="project" value="TreeGrafter"/>
</dbReference>
<dbReference type="EMBL" id="CANHGI010000001">
    <property type="protein sequence ID" value="CAI5438726.1"/>
    <property type="molecule type" value="Genomic_DNA"/>
</dbReference>
<dbReference type="OrthoDB" id="1562946at2759"/>
<evidence type="ECO:0000313" key="7">
    <source>
        <dbReference type="EMBL" id="CAI5438726.1"/>
    </source>
</evidence>